<dbReference type="EMBL" id="JACHVS010000001">
    <property type="protein sequence ID" value="MBB2994816.1"/>
    <property type="molecule type" value="Genomic_DNA"/>
</dbReference>
<protein>
    <submittedName>
        <fullName evidence="1">Anaerobic C4-dicarboxylate transporter</fullName>
    </submittedName>
</protein>
<reference evidence="1 2" key="1">
    <citation type="submission" date="2020-08" db="EMBL/GenBank/DDBJ databases">
        <title>Sequencing the genomes of 1000 actinobacteria strains.</title>
        <authorList>
            <person name="Klenk H.-P."/>
        </authorList>
    </citation>
    <scope>NUCLEOTIDE SEQUENCE [LARGE SCALE GENOMIC DNA]</scope>
    <source>
        <strain evidence="1 2">DSM 22826</strain>
    </source>
</reference>
<gene>
    <name evidence="1" type="ORF">E9229_001007</name>
</gene>
<organism evidence="1 2">
    <name type="scientific">Paeniglutamicibacter cryotolerans</name>
    <dbReference type="NCBI Taxonomy" id="670079"/>
    <lineage>
        <taxon>Bacteria</taxon>
        <taxon>Bacillati</taxon>
        <taxon>Actinomycetota</taxon>
        <taxon>Actinomycetes</taxon>
        <taxon>Micrococcales</taxon>
        <taxon>Micrococcaceae</taxon>
        <taxon>Paeniglutamicibacter</taxon>
    </lineage>
</organism>
<name>A0A839QLB5_9MICC</name>
<comment type="caution">
    <text evidence="1">The sequence shown here is derived from an EMBL/GenBank/DDBJ whole genome shotgun (WGS) entry which is preliminary data.</text>
</comment>
<accession>A0A839QLB5</accession>
<evidence type="ECO:0000313" key="2">
    <source>
        <dbReference type="Proteomes" id="UP000523000"/>
    </source>
</evidence>
<keyword evidence="2" id="KW-1185">Reference proteome</keyword>
<proteinExistence type="predicted"/>
<sequence>METARFIIELLVVLAAIVMGTRSRGVGLGL</sequence>
<evidence type="ECO:0000313" key="1">
    <source>
        <dbReference type="EMBL" id="MBB2994816.1"/>
    </source>
</evidence>
<dbReference type="AlphaFoldDB" id="A0A839QLB5"/>
<dbReference type="Proteomes" id="UP000523000">
    <property type="component" value="Unassembled WGS sequence"/>
</dbReference>